<evidence type="ECO:0000313" key="2">
    <source>
        <dbReference type="Proteomes" id="UP000003959"/>
    </source>
</evidence>
<organism evidence="1 2">
    <name type="scientific">Moorena producens 3L</name>
    <dbReference type="NCBI Taxonomy" id="489825"/>
    <lineage>
        <taxon>Bacteria</taxon>
        <taxon>Bacillati</taxon>
        <taxon>Cyanobacteriota</taxon>
        <taxon>Cyanophyceae</taxon>
        <taxon>Coleofasciculales</taxon>
        <taxon>Coleofasciculaceae</taxon>
        <taxon>Moorena</taxon>
    </lineage>
</organism>
<dbReference type="RefSeq" id="WP_008181229.1">
    <property type="nucleotide sequence ID" value="NZ_GL890840.1"/>
</dbReference>
<reference evidence="2" key="1">
    <citation type="journal article" date="2011" name="Proc. Natl. Acad. Sci. U.S.A.">
        <title>Genomic insights into the physiology and ecology of the marine filamentous cyanobacterium Lyngbya majuscula.</title>
        <authorList>
            <person name="Jones A.C."/>
            <person name="Monroe E.A."/>
            <person name="Podell S."/>
            <person name="Hess W.R."/>
            <person name="Klages S."/>
            <person name="Esquenazi E."/>
            <person name="Niessen S."/>
            <person name="Hoover H."/>
            <person name="Rothmann M."/>
            <person name="Lasken R.S."/>
            <person name="Yates J.R.III."/>
            <person name="Reinhardt R."/>
            <person name="Kube M."/>
            <person name="Burkart M.D."/>
            <person name="Allen E.E."/>
            <person name="Dorrestein P.C."/>
            <person name="Gerwick W.H."/>
            <person name="Gerwick L."/>
        </authorList>
    </citation>
    <scope>NUCLEOTIDE SEQUENCE [LARGE SCALE GENOMIC DNA]</scope>
    <source>
        <strain evidence="2">3L</strain>
    </source>
</reference>
<dbReference type="HOGENOM" id="CLU_703842_0_0_3"/>
<dbReference type="Proteomes" id="UP000003959">
    <property type="component" value="Unassembled WGS sequence"/>
</dbReference>
<proteinExistence type="predicted"/>
<accession>F4XN52</accession>
<dbReference type="OrthoDB" id="513439at2"/>
<dbReference type="eggNOG" id="COG0438">
    <property type="taxonomic scope" value="Bacteria"/>
</dbReference>
<dbReference type="EMBL" id="GL890840">
    <property type="protein sequence ID" value="EGJ34111.1"/>
    <property type="molecule type" value="Genomic_DNA"/>
</dbReference>
<gene>
    <name evidence="1" type="ORF">LYNGBM3L_21170</name>
</gene>
<dbReference type="AlphaFoldDB" id="F4XN52"/>
<evidence type="ECO:0008006" key="3">
    <source>
        <dbReference type="Google" id="ProtNLM"/>
    </source>
</evidence>
<evidence type="ECO:0000313" key="1">
    <source>
        <dbReference type="EMBL" id="EGJ34111.1"/>
    </source>
</evidence>
<keyword evidence="2" id="KW-1185">Reference proteome</keyword>
<sequence length="385" mass="44148">MIIIFSGSIGRFPVGGHAWINIQYLLGLRALGHDVFYLEDCGQQSWVYDWENEESTNDLEYPTTYIRDCLEPFDFQGKWIYRAGNQSQGMALDDFLDICSQAELLIVRAVPLSLWRDEYNWPKRRIFIDADPGFTQMRLVSGDVKLSNMVSHCEQLFSIAQRLEATDCSIPTADHKWIKTLSPIFLPEWPLFEHSSNDYFTTIFQWKSYGKSHSYNKVIYQGVHYGQKDKEFTEFLDLPQYTSQLFRIALTGGTPKQMSKNGWEVVPGWLATQTPWSYRKFIQESRAEFSVAKQGYVLSRGGWFSDRSACYLASGRPILVQDTGISDYLPTGKGILTFRNLSEALEGIESINADYEQHCLAARQIAAQYFSTDRVLPPLLEVAMS</sequence>
<protein>
    <recommendedName>
        <fullName evidence="3">Glycosyltransferase</fullName>
    </recommendedName>
</protein>
<name>F4XN52_9CYAN</name>